<dbReference type="InterPro" id="IPR042099">
    <property type="entry name" value="ANL_N_sf"/>
</dbReference>
<evidence type="ECO:0000256" key="5">
    <source>
        <dbReference type="SAM" id="Phobius"/>
    </source>
</evidence>
<dbReference type="PANTHER" id="PTHR43201">
    <property type="entry name" value="ACYL-COA SYNTHETASE"/>
    <property type="match status" value="1"/>
</dbReference>
<dbReference type="InterPro" id="IPR045851">
    <property type="entry name" value="AMP-bd_C_sf"/>
</dbReference>
<dbReference type="InterPro" id="IPR000873">
    <property type="entry name" value="AMP-dep_synth/lig_dom"/>
</dbReference>
<evidence type="ECO:0000313" key="9">
    <source>
        <dbReference type="Proteomes" id="UP000807469"/>
    </source>
</evidence>
<keyword evidence="9" id="KW-1185">Reference proteome</keyword>
<feature type="transmembrane region" description="Helical" evidence="5">
    <location>
        <begin position="794"/>
        <end position="825"/>
    </location>
</feature>
<evidence type="ECO:0000256" key="1">
    <source>
        <dbReference type="ARBA" id="ARBA00022723"/>
    </source>
</evidence>
<keyword evidence="5" id="KW-0472">Membrane</keyword>
<dbReference type="PANTHER" id="PTHR43201:SF10">
    <property type="entry name" value="CARRIER DOMAIN-CONTAINING PROTEIN"/>
    <property type="match status" value="1"/>
</dbReference>
<dbReference type="Gene3D" id="1.10.1200.10">
    <property type="entry name" value="ACP-like"/>
    <property type="match status" value="1"/>
</dbReference>
<dbReference type="EMBL" id="MU155135">
    <property type="protein sequence ID" value="KAF9485583.1"/>
    <property type="molecule type" value="Genomic_DNA"/>
</dbReference>
<feature type="transmembrane region" description="Helical" evidence="5">
    <location>
        <begin position="1342"/>
        <end position="1368"/>
    </location>
</feature>
<keyword evidence="3" id="KW-0862">Zinc</keyword>
<accession>A0A9P5ZCK1</accession>
<dbReference type="PROSITE" id="PS00518">
    <property type="entry name" value="ZF_RING_1"/>
    <property type="match status" value="1"/>
</dbReference>
<reference evidence="8" key="1">
    <citation type="submission" date="2020-11" db="EMBL/GenBank/DDBJ databases">
        <authorList>
            <consortium name="DOE Joint Genome Institute"/>
            <person name="Ahrendt S."/>
            <person name="Riley R."/>
            <person name="Andreopoulos W."/>
            <person name="Labutti K."/>
            <person name="Pangilinan J."/>
            <person name="Ruiz-Duenas F.J."/>
            <person name="Barrasa J.M."/>
            <person name="Sanchez-Garcia M."/>
            <person name="Camarero S."/>
            <person name="Miyauchi S."/>
            <person name="Serrano A."/>
            <person name="Linde D."/>
            <person name="Babiker R."/>
            <person name="Drula E."/>
            <person name="Ayuso-Fernandez I."/>
            <person name="Pacheco R."/>
            <person name="Padilla G."/>
            <person name="Ferreira P."/>
            <person name="Barriuso J."/>
            <person name="Kellner H."/>
            <person name="Castanera R."/>
            <person name="Alfaro M."/>
            <person name="Ramirez L."/>
            <person name="Pisabarro A.G."/>
            <person name="Kuo A."/>
            <person name="Tritt A."/>
            <person name="Lipzen A."/>
            <person name="He G."/>
            <person name="Yan M."/>
            <person name="Ng V."/>
            <person name="Cullen D."/>
            <person name="Martin F."/>
            <person name="Rosso M.-N."/>
            <person name="Henrissat B."/>
            <person name="Hibbett D."/>
            <person name="Martinez A.T."/>
            <person name="Grigoriev I.V."/>
        </authorList>
    </citation>
    <scope>NUCLEOTIDE SEQUENCE</scope>
    <source>
        <strain evidence="8">CIRM-BRFM 674</strain>
    </source>
</reference>
<dbReference type="Pfam" id="PF00550">
    <property type="entry name" value="PP-binding"/>
    <property type="match status" value="1"/>
</dbReference>
<evidence type="ECO:0000259" key="6">
    <source>
        <dbReference type="PROSITE" id="PS50075"/>
    </source>
</evidence>
<feature type="transmembrane region" description="Helical" evidence="5">
    <location>
        <begin position="1019"/>
        <end position="1041"/>
    </location>
</feature>
<dbReference type="InterPro" id="IPR018957">
    <property type="entry name" value="Znf_C3HC4_RING-type"/>
</dbReference>
<name>A0A9P5ZCK1_9AGAR</name>
<dbReference type="SUPFAM" id="SSF47336">
    <property type="entry name" value="ACP-like"/>
    <property type="match status" value="1"/>
</dbReference>
<dbReference type="SMART" id="SM00184">
    <property type="entry name" value="RING"/>
    <property type="match status" value="1"/>
</dbReference>
<dbReference type="InterPro" id="IPR011004">
    <property type="entry name" value="Trimer_LpxA-like_sf"/>
</dbReference>
<dbReference type="PROSITE" id="PS50075">
    <property type="entry name" value="CARRIER"/>
    <property type="match status" value="1"/>
</dbReference>
<dbReference type="InterPro" id="IPR036736">
    <property type="entry name" value="ACP-like_sf"/>
</dbReference>
<evidence type="ECO:0000256" key="3">
    <source>
        <dbReference type="ARBA" id="ARBA00022833"/>
    </source>
</evidence>
<dbReference type="Gene3D" id="3.30.40.10">
    <property type="entry name" value="Zinc/RING finger domain, C3HC4 (zinc finger)"/>
    <property type="match status" value="1"/>
</dbReference>
<sequence>MATLSTLLNASSPPKGLSLGDYFGQALSQSTVKSLLDCLCSNASPAIFSPDRSRPPLNHDVLHDFVSEFVLPHSPGRSPLGRNDRVMVVLPAGPESAVALMALSCYHSCAPVNASCTVSELKDDTSRLAVKAIRATNEAASRLALDLVKDELDCEVIYLEARSSGPAGLFDLSIPGLTTPLLPAHPSDVHGMDDTRKKKVVRYSLRTLIVGAWCVVHSWDLKPSDINLNMMPLFHVGGIVRNLLAPILSGGSSIMCLGFDPNVFWSLALNLKATWYYAAPTVHHAILSAQPDFIIPAKHLHLRLICNAAGGLLPSLAAELQSVFGAIILPSYGMTECMPIATPPTDYQLDRPGCSGVACGPYLSVRHPGDIERELSPGTTGAVCVRGLPTFEGYEVSSDLGIPLDTTMFSKEGWFDSGDMGYMDEDGYLYITGRSKEIINKGGEVISPFEIEEAVAIAAKEHAKTVLAFSIEHDVLQETIGVVIVSDETRPRLSLSQLHDLLKGHLHPSKWPFAIVYMPAVPKNSAGKPLRINLSKRLGIGQLTNEHPPLHRHFEASLPENQHLISEPIPCFRVAIDIPKVEKALKKIPGVDDVTLRVRPGGNVDAYISSFAQPIPRSNDILEQLASALSGYELPDRVYPVFGSLPRDISGEYDYATMEKAALDNAALIMSERQLLVRDIVAELLNIDASHISADSDFFLLGGNSLLLGKLAHQIRKQSGAFVGVTQIFSSSTIGGIASLIEEFDTKGIWAKPTRHEKGKESSASSTTAVSEEYDYEQDLEFSQPKKLKQNHPLVLIVQALPYLFFYPFKAALTWSLLLLMLSYFSDFVTESFWRRIYTLAKAIIVARIATRTVSPLAAIAFKWIVIGRYQPGLHRMWSPYYLRWWIVNQSLRISGRGIFALHPSLLIFYYRLLGANIGYDVHIDDKTKLYECDLLTLKDGCRIDTATLRGFAVERNGYFRLEPVTIGEKAFVNTYTFLSPGCNIPPSSVYGPHASSHDDPSPKSYAAYNRTLQLKPRLALLLLVAWPLIVITTVISYIPWVLAIYGMINDTHIQHGKLNALEAIIYWFASPQRVLYHGLSRISRALFRPLIRLVIGILIKRAFGLNSDDTRSSTSQIAILRRYINGVLLSQEALKEAFSILGTHYEVVSIVFRTMGAKIGRHVYWPGSGIYCPDPELLEIGDNVVFGSRSSLITTDRLGSGKIKIEDGAMIADRVVLLPHTHVGKSAVMGSGALGKRGAVYDAHSTWIGNENGEAVCFNKGTKEPENSDTITPFGKAFYKREANFFVFPYPMVVSVSILVTAVSAMYWSISAVGAAQLLRHAQIHLPRFHFFDPHWFRLGILYGLVAMCFTAMLAVQGIIALLWVIFTKWVIIGRRRAGRYDWDQSSYCQRWQLHLVLSRLLYRGFGNGGVLGTMSGSLYIVWYFRALGARIGDGCAIWAGGRSGLMTEPDLVEIGDDVNLDDCSVVAHLNSRGKFSLNKLKIGNECAMRSGSRLLSGASMEDSSMLSEHTLLTSGDVADSGKVYVGWPAKVVPDSSGDDSDGHSTSSSSTLNCPMCCRFPKDSTVSSCGHLFCQECIHRSLLVRKFCPICCEPVTRPQLRRVHLSFSSNGSNSSSRSR</sequence>
<dbReference type="PROSITE" id="PS50089">
    <property type="entry name" value="ZF_RING_2"/>
    <property type="match status" value="1"/>
</dbReference>
<dbReference type="InterPro" id="IPR009081">
    <property type="entry name" value="PP-bd_ACP"/>
</dbReference>
<proteinExistence type="predicted"/>
<feature type="transmembrane region" description="Helical" evidence="5">
    <location>
        <begin position="1286"/>
        <end position="1311"/>
    </location>
</feature>
<feature type="domain" description="Carrier" evidence="6">
    <location>
        <begin position="671"/>
        <end position="745"/>
    </location>
</feature>
<keyword evidence="2 4" id="KW-0863">Zinc-finger</keyword>
<gene>
    <name evidence="8" type="ORF">BDN70DRAFT_910161</name>
</gene>
<dbReference type="Pfam" id="PF00097">
    <property type="entry name" value="zf-C3HC4"/>
    <property type="match status" value="1"/>
</dbReference>
<keyword evidence="5" id="KW-1133">Transmembrane helix</keyword>
<dbReference type="GO" id="GO:0008270">
    <property type="term" value="F:zinc ion binding"/>
    <property type="evidence" value="ECO:0007669"/>
    <property type="project" value="UniProtKB-KW"/>
</dbReference>
<dbReference type="Pfam" id="PF00501">
    <property type="entry name" value="AMP-binding"/>
    <property type="match status" value="1"/>
</dbReference>
<dbReference type="Gene3D" id="2.160.10.10">
    <property type="entry name" value="Hexapeptide repeat proteins"/>
    <property type="match status" value="2"/>
</dbReference>
<comment type="caution">
    <text evidence="8">The sequence shown here is derived from an EMBL/GenBank/DDBJ whole genome shotgun (WGS) entry which is preliminary data.</text>
</comment>
<keyword evidence="5" id="KW-0812">Transmembrane</keyword>
<organism evidence="8 9">
    <name type="scientific">Pholiota conissans</name>
    <dbReference type="NCBI Taxonomy" id="109636"/>
    <lineage>
        <taxon>Eukaryota</taxon>
        <taxon>Fungi</taxon>
        <taxon>Dikarya</taxon>
        <taxon>Basidiomycota</taxon>
        <taxon>Agaricomycotina</taxon>
        <taxon>Agaricomycetes</taxon>
        <taxon>Agaricomycetidae</taxon>
        <taxon>Agaricales</taxon>
        <taxon>Agaricineae</taxon>
        <taxon>Strophariaceae</taxon>
        <taxon>Pholiota</taxon>
    </lineage>
</organism>
<dbReference type="InterPro" id="IPR001841">
    <property type="entry name" value="Znf_RING"/>
</dbReference>
<dbReference type="SUPFAM" id="SSF56801">
    <property type="entry name" value="Acetyl-CoA synthetase-like"/>
    <property type="match status" value="2"/>
</dbReference>
<feature type="domain" description="RING-type" evidence="7">
    <location>
        <begin position="1555"/>
        <end position="1592"/>
    </location>
</feature>
<dbReference type="SUPFAM" id="SSF51161">
    <property type="entry name" value="Trimeric LpxA-like enzymes"/>
    <property type="match status" value="3"/>
</dbReference>
<dbReference type="SUPFAM" id="SSF57850">
    <property type="entry name" value="RING/U-box"/>
    <property type="match status" value="1"/>
</dbReference>
<evidence type="ECO:0000259" key="7">
    <source>
        <dbReference type="PROSITE" id="PS50089"/>
    </source>
</evidence>
<dbReference type="Proteomes" id="UP000807469">
    <property type="component" value="Unassembled WGS sequence"/>
</dbReference>
<evidence type="ECO:0000256" key="4">
    <source>
        <dbReference type="PROSITE-ProRule" id="PRU00175"/>
    </source>
</evidence>
<dbReference type="GO" id="GO:0006631">
    <property type="term" value="P:fatty acid metabolic process"/>
    <property type="evidence" value="ECO:0007669"/>
    <property type="project" value="TreeGrafter"/>
</dbReference>
<dbReference type="Gene3D" id="3.40.50.12780">
    <property type="entry name" value="N-terminal domain of ligase-like"/>
    <property type="match status" value="1"/>
</dbReference>
<feature type="transmembrane region" description="Helical" evidence="5">
    <location>
        <begin position="845"/>
        <end position="867"/>
    </location>
</feature>
<evidence type="ECO:0000256" key="2">
    <source>
        <dbReference type="ARBA" id="ARBA00022771"/>
    </source>
</evidence>
<dbReference type="InterPro" id="IPR013083">
    <property type="entry name" value="Znf_RING/FYVE/PHD"/>
</dbReference>
<feature type="transmembrane region" description="Helical" evidence="5">
    <location>
        <begin position="1402"/>
        <end position="1426"/>
    </location>
</feature>
<dbReference type="GO" id="GO:0031956">
    <property type="term" value="F:medium-chain fatty acid-CoA ligase activity"/>
    <property type="evidence" value="ECO:0007669"/>
    <property type="project" value="TreeGrafter"/>
</dbReference>
<dbReference type="InterPro" id="IPR017907">
    <property type="entry name" value="Znf_RING_CS"/>
</dbReference>
<protein>
    <submittedName>
        <fullName evidence="8">Acetyl-CoA synthetase-like protein</fullName>
    </submittedName>
</protein>
<keyword evidence="1" id="KW-0479">Metal-binding</keyword>
<dbReference type="Gene3D" id="3.30.300.30">
    <property type="match status" value="1"/>
</dbReference>
<dbReference type="OrthoDB" id="3633556at2759"/>
<evidence type="ECO:0000313" key="8">
    <source>
        <dbReference type="EMBL" id="KAF9485583.1"/>
    </source>
</evidence>